<dbReference type="EMBL" id="DABBID010000001">
    <property type="protein sequence ID" value="HAH4304721.1"/>
    <property type="molecule type" value="Genomic_DNA"/>
</dbReference>
<dbReference type="InterPro" id="IPR001296">
    <property type="entry name" value="Glyco_trans_1"/>
</dbReference>
<reference evidence="1" key="2">
    <citation type="submission" date="2019-12" db="EMBL/GenBank/DDBJ databases">
        <authorList>
            <consortium name="NCBI Pathogen Detection Project"/>
        </authorList>
    </citation>
    <scope>NUCLEOTIDE SEQUENCE</scope>
    <source>
        <strain evidence="1">EC00751</strain>
    </source>
</reference>
<dbReference type="GO" id="GO:0016757">
    <property type="term" value="F:glycosyltransferase activity"/>
    <property type="evidence" value="ECO:0007669"/>
    <property type="project" value="InterPro"/>
</dbReference>
<proteinExistence type="predicted"/>
<dbReference type="SUPFAM" id="SSF53756">
    <property type="entry name" value="UDP-Glycosyltransferase/glycogen phosphorylase"/>
    <property type="match status" value="2"/>
</dbReference>
<dbReference type="RefSeq" id="WP_077513737.1">
    <property type="nucleotide sequence ID" value="NZ_CP025573.1"/>
</dbReference>
<organism evidence="1">
    <name type="scientific">Escherichia coli</name>
    <dbReference type="NCBI Taxonomy" id="562"/>
    <lineage>
        <taxon>Bacteria</taxon>
        <taxon>Pseudomonadati</taxon>
        <taxon>Pseudomonadota</taxon>
        <taxon>Gammaproteobacteria</taxon>
        <taxon>Enterobacterales</taxon>
        <taxon>Enterobacteriaceae</taxon>
        <taxon>Escherichia</taxon>
    </lineage>
</organism>
<dbReference type="CDD" id="cd03809">
    <property type="entry name" value="GT4_MtfB-like"/>
    <property type="match status" value="2"/>
</dbReference>
<dbReference type="PANTHER" id="PTHR46401">
    <property type="entry name" value="GLYCOSYLTRANSFERASE WBBK-RELATED"/>
    <property type="match status" value="1"/>
</dbReference>
<dbReference type="Gene3D" id="3.40.50.2000">
    <property type="entry name" value="Glycogen Phosphorylase B"/>
    <property type="match status" value="2"/>
</dbReference>
<dbReference type="AlphaFoldDB" id="A0A7B2ALL9"/>
<protein>
    <submittedName>
        <fullName evidence="1">Glycosyltransferase</fullName>
    </submittedName>
</protein>
<comment type="caution">
    <text evidence="1">The sequence shown here is derived from an EMBL/GenBank/DDBJ whole genome shotgun (WGS) entry which is preliminary data.</text>
</comment>
<sequence length="831" mass="94088">MHILIDIQGLQSESKVRGIGRYTLELTRAIINNCGQHRISLLLNGLYPIGNINDAKAKFHGLVHEKDCYVFSAVGPIEYRNINNIPRNKASRQCREAAIAEIAPDIVLISTFFEGYTDDFIVSISENVSWKTFVICYDLIPLLNKERYLCDPLFEKFYMNKVSELRKVDGLLAISESSRQEFISHANIDENKIINISSAASDDFRQIELSEYIIQDITQRFQLPEKFILSLAMIESRKNIETLIFSYGKLSEELQNEYPLVLAYKVNPEDKKRIIELAQDNGVNINSLVFTGYLNDQDLIVLYNLCTLFVFPSLHEGFGLPPLEAMKCGAATIASGTTSLPEVIGWDGAMFDPRNPDAICTLICKALTDEEYYSALKENARIQAQKFSWNISAERAIAAMEKLLDSQSQSTNRTDIHNNIVNISEITELTPNEQLRAAWAIARNNFTQHKRKILVDISVLVHHDAKTGIQRVSRSILTQLRKIDLHGYEVYPVYYTHGEYYRYANRFTADNFDSGLKSDNPVLFTKDDILLVADLTAHLFPDIIPEINYIRKAGAKAVFIVYDILPILHPEWCAESIRQAFPLWLKGLVSCADQLICISESVANEVRNWIDAQETDVNPYLMVDSFHLGADFEGSLPSKGMPETATAFLAGMSSVPTFLMVGTLEPRKGHSQTLAAFKQLWSEGYDFQLCIVGKQGWNVESLISEIENSDELNNKLFWLQNISDEYLDAIYANACALIFASNGEGFGLPLIEAAQKNIPLIIRDIPVFKEIAESNAFYFHGQKPDDLKNAIIEWHKLYTNHTHPTSAGIKWQTWRQSVEQLLSKLPITKEC</sequence>
<accession>A0A7B2ALL9</accession>
<name>A0A7B2ALL9_ECOLX</name>
<dbReference type="PANTHER" id="PTHR46401:SF2">
    <property type="entry name" value="GLYCOSYLTRANSFERASE WBBK-RELATED"/>
    <property type="match status" value="1"/>
</dbReference>
<keyword evidence="1" id="KW-0808">Transferase</keyword>
<dbReference type="GO" id="GO:0009103">
    <property type="term" value="P:lipopolysaccharide biosynthetic process"/>
    <property type="evidence" value="ECO:0007669"/>
    <property type="project" value="TreeGrafter"/>
</dbReference>
<evidence type="ECO:0000313" key="1">
    <source>
        <dbReference type="EMBL" id="HAH4304721.1"/>
    </source>
</evidence>
<reference evidence="1" key="1">
    <citation type="journal article" date="2018" name="Genome Biol.">
        <title>SKESA: strategic k-mer extension for scrupulous assemblies.</title>
        <authorList>
            <person name="Souvorov A."/>
            <person name="Agarwala R."/>
            <person name="Lipman D.J."/>
        </authorList>
    </citation>
    <scope>NUCLEOTIDE SEQUENCE</scope>
    <source>
        <strain evidence="1">EC00751</strain>
    </source>
</reference>
<gene>
    <name evidence="1" type="ORF">GRC96_00185</name>
</gene>
<dbReference type="Pfam" id="PF00534">
    <property type="entry name" value="Glycos_transf_1"/>
    <property type="match status" value="2"/>
</dbReference>